<accession>A0A9R1W1I8</accession>
<evidence type="ECO:0000256" key="3">
    <source>
        <dbReference type="ARBA" id="ARBA00022833"/>
    </source>
</evidence>
<evidence type="ECO:0000256" key="1">
    <source>
        <dbReference type="ARBA" id="ARBA00022723"/>
    </source>
</evidence>
<dbReference type="Pfam" id="PF00641">
    <property type="entry name" value="Zn_ribbon_RanBP"/>
    <property type="match status" value="2"/>
</dbReference>
<dbReference type="InterPro" id="IPR036443">
    <property type="entry name" value="Znf_RanBP2_sf"/>
</dbReference>
<name>A0A9R1W1I8_LACSA</name>
<dbReference type="PANTHER" id="PTHR12999">
    <property type="entry name" value="ZINC FINGER RAN-BINDING DOMAIN-CONTAINING PROTEIN 2 ZRANB2-RELATED"/>
    <property type="match status" value="1"/>
</dbReference>
<evidence type="ECO:0000313" key="5">
    <source>
        <dbReference type="EMBL" id="KAJ0214812.1"/>
    </source>
</evidence>
<proteinExistence type="predicted"/>
<keyword evidence="3" id="KW-0862">Zinc</keyword>
<dbReference type="Gene3D" id="4.10.1060.10">
    <property type="entry name" value="Zinc finger, RanBP2-type"/>
    <property type="match status" value="2"/>
</dbReference>
<protein>
    <recommendedName>
        <fullName evidence="4">RanBP2-type domain-containing protein</fullName>
    </recommendedName>
</protein>
<dbReference type="SMART" id="SM00547">
    <property type="entry name" value="ZnF_RBZ"/>
    <property type="match status" value="2"/>
</dbReference>
<keyword evidence="1" id="KW-0479">Metal-binding</keyword>
<reference evidence="5 6" key="1">
    <citation type="journal article" date="2017" name="Nat. Commun.">
        <title>Genome assembly with in vitro proximity ligation data and whole-genome triplication in lettuce.</title>
        <authorList>
            <person name="Reyes-Chin-Wo S."/>
            <person name="Wang Z."/>
            <person name="Yang X."/>
            <person name="Kozik A."/>
            <person name="Arikit S."/>
            <person name="Song C."/>
            <person name="Xia L."/>
            <person name="Froenicke L."/>
            <person name="Lavelle D.O."/>
            <person name="Truco M.J."/>
            <person name="Xia R."/>
            <person name="Zhu S."/>
            <person name="Xu C."/>
            <person name="Xu H."/>
            <person name="Xu X."/>
            <person name="Cox K."/>
            <person name="Korf I."/>
            <person name="Meyers B.C."/>
            <person name="Michelmore R.W."/>
        </authorList>
    </citation>
    <scope>NUCLEOTIDE SEQUENCE [LARGE SCALE GENOMIC DNA]</scope>
    <source>
        <strain evidence="6">cv. Salinas</strain>
        <tissue evidence="5">Seedlings</tissue>
    </source>
</reference>
<dbReference type="PANTHER" id="PTHR12999:SF24">
    <property type="entry name" value="RANBP2-TYPE DOMAIN-CONTAINING PROTEIN"/>
    <property type="match status" value="1"/>
</dbReference>
<feature type="domain" description="RanBP2-type" evidence="4">
    <location>
        <begin position="191"/>
        <end position="215"/>
    </location>
</feature>
<keyword evidence="6" id="KW-1185">Reference proteome</keyword>
<comment type="caution">
    <text evidence="5">The sequence shown here is derived from an EMBL/GenBank/DDBJ whole genome shotgun (WGS) entry which is preliminary data.</text>
</comment>
<dbReference type="GO" id="GO:0008270">
    <property type="term" value="F:zinc ion binding"/>
    <property type="evidence" value="ECO:0007669"/>
    <property type="project" value="UniProtKB-KW"/>
</dbReference>
<dbReference type="AlphaFoldDB" id="A0A9R1W1I8"/>
<dbReference type="SUPFAM" id="SSF90209">
    <property type="entry name" value="Ran binding protein zinc finger-like"/>
    <property type="match status" value="2"/>
</dbReference>
<evidence type="ECO:0000313" key="6">
    <source>
        <dbReference type="Proteomes" id="UP000235145"/>
    </source>
</evidence>
<evidence type="ECO:0000259" key="4">
    <source>
        <dbReference type="SMART" id="SM00547"/>
    </source>
</evidence>
<feature type="domain" description="RanBP2-type" evidence="4">
    <location>
        <begin position="145"/>
        <end position="171"/>
    </location>
</feature>
<evidence type="ECO:0000256" key="2">
    <source>
        <dbReference type="ARBA" id="ARBA00022771"/>
    </source>
</evidence>
<gene>
    <name evidence="5" type="ORF">LSAT_V11C400185220</name>
</gene>
<sequence>MNTWAKGGEVATEAGTNILEGTEKVGPTVGVGTLIIIKDIGGGGRMKSGGKAMQTPQGYSSTTAGPYVGSGAPSSMYISLWNSPFWRQQPLKTHPTPYSGGSIIVGTYGVPPMMDRYLPLGHTPMGLRPGFYPEEKAKKDGKRDNDWVCPNCGNVNFSFRTVCNMRKCNTPKLGSQASKSGKNSKGDMPDGSWKCDQCNNMNYPFRTKCSRQNYPFRTK</sequence>
<dbReference type="InterPro" id="IPR001876">
    <property type="entry name" value="Znf_RanBP2"/>
</dbReference>
<organism evidence="5 6">
    <name type="scientific">Lactuca sativa</name>
    <name type="common">Garden lettuce</name>
    <dbReference type="NCBI Taxonomy" id="4236"/>
    <lineage>
        <taxon>Eukaryota</taxon>
        <taxon>Viridiplantae</taxon>
        <taxon>Streptophyta</taxon>
        <taxon>Embryophyta</taxon>
        <taxon>Tracheophyta</taxon>
        <taxon>Spermatophyta</taxon>
        <taxon>Magnoliopsida</taxon>
        <taxon>eudicotyledons</taxon>
        <taxon>Gunneridae</taxon>
        <taxon>Pentapetalae</taxon>
        <taxon>asterids</taxon>
        <taxon>campanulids</taxon>
        <taxon>Asterales</taxon>
        <taxon>Asteraceae</taxon>
        <taxon>Cichorioideae</taxon>
        <taxon>Cichorieae</taxon>
        <taxon>Lactucinae</taxon>
        <taxon>Lactuca</taxon>
    </lineage>
</organism>
<dbReference type="Proteomes" id="UP000235145">
    <property type="component" value="Unassembled WGS sequence"/>
</dbReference>
<dbReference type="EMBL" id="NBSK02000004">
    <property type="protein sequence ID" value="KAJ0214812.1"/>
    <property type="molecule type" value="Genomic_DNA"/>
</dbReference>
<keyword evidence="2" id="KW-0863">Zinc-finger</keyword>